<evidence type="ECO:0000259" key="18">
    <source>
        <dbReference type="Pfam" id="PF03639"/>
    </source>
</evidence>
<dbReference type="FunFam" id="1.10.287.1170:FF:000001">
    <property type="entry name" value="Endo-1,3-beta-glucanase Engl1"/>
    <property type="match status" value="1"/>
</dbReference>
<keyword evidence="11 20" id="KW-0326">Glycosidase</keyword>
<evidence type="ECO:0000256" key="9">
    <source>
        <dbReference type="ARBA" id="ARBA00023180"/>
    </source>
</evidence>
<keyword evidence="10" id="KW-0119">Carbohydrate metabolism</keyword>
<dbReference type="FunFam" id="2.70.98.30:FF:000006">
    <property type="entry name" value="Endo-1,3-beta-glucanase Engl1"/>
    <property type="match status" value="1"/>
</dbReference>
<dbReference type="GO" id="GO:0052861">
    <property type="term" value="F:endo-1,3(4)-beta-glucanase activity"/>
    <property type="evidence" value="ECO:0007669"/>
    <property type="project" value="InterPro"/>
</dbReference>
<proteinExistence type="inferred from homology"/>
<feature type="domain" description="Glycosyl hydrolase family 81 C-terminal" evidence="19">
    <location>
        <begin position="560"/>
        <end position="929"/>
    </location>
</feature>
<evidence type="ECO:0000256" key="17">
    <source>
        <dbReference type="SAM" id="SignalP"/>
    </source>
</evidence>
<dbReference type="Pfam" id="PF17652">
    <property type="entry name" value="Glyco_hydro81C"/>
    <property type="match status" value="1"/>
</dbReference>
<keyword evidence="9" id="KW-0325">Glycoprotein</keyword>
<dbReference type="Pfam" id="PF03639">
    <property type="entry name" value="Glyco_hydro_81"/>
    <property type="match status" value="1"/>
</dbReference>
<keyword evidence="12" id="KW-0961">Cell wall biogenesis/degradation</keyword>
<evidence type="ECO:0000256" key="11">
    <source>
        <dbReference type="ARBA" id="ARBA00023295"/>
    </source>
</evidence>
<reference evidence="20" key="1">
    <citation type="submission" date="2023-03" db="EMBL/GenBank/DDBJ databases">
        <title>Emydomyces testavorans Genome Sequence.</title>
        <authorList>
            <person name="Hoyer L."/>
        </authorList>
    </citation>
    <scope>NUCLEOTIDE SEQUENCE</scope>
    <source>
        <strain evidence="20">16-2883</strain>
    </source>
</reference>
<sequence length="940" mass="102603">MIQRMTIWLTTTILISFGIITSVQSHPYPLSVEGSPKASFRTHPAQDWTKHLPATHSEKLGSSNSYAFGGVRPPTLLLPTPVQQPWTHPAPTQTNLSSGKVRLHPSNSQSQDFSTTRSFRSTKTASTTPYRFPPEPRVPTSRFTTHPQSSHGYFNTSLSTIPITSSETGRSKDATTSITSSSGAPKSSTATVASTAPCAMQSSMCSQDVFLPVSRDPIPSNVPQRGDHPVPKNHIVNAPGPVSTNKFYANFFLDAQNNYSLTHPYSVGWSKGVDPTKSFGLAISHVDASQRVLGERTSSIPGNPARYYINPVGIQSIILSATEFGNSTSLSVSNPQAFSANVLLTPQQGSNASITIPLVQGMGFVTGIYDNLQPAIQSAVFFRQVNAVAGPRDGIFKYKATLENSTTWLLYITPANGADPKLELISNNTLRGPSGFKGIIQVAKDPGNGESLYDRSAGVYPTAVNITGSVSGTTGTYGLSWTKDGKDANNTPLLMFALPHHVESFDDASRQRQTNLKLQTTTKGLATACVGDSWTMIEANLPISMDFEPWRPFMSSAPSLSPAIKQTIQAVAPSELSQDMNAQTNLDSMYFSGKALGKFAGVVYTVQELLQDPDLASGALKTLKECFARFVENKQQYPLVYDTVWKGVVSSGAYTTGNIYLDFGNALYNDHHFHYGYFILAAAIIGRLDQSWLAANKAWVNMLVRDASNPVSDELFPFSRGFDWYNGHSWAKGLFASIDGKDQESTSEDTMFAYAIKMWGKTTGDTSMEARGNLMLGILSRSLNSYFLMRSDNVNQPKEFVPNKVTGIVSDAPCYELLLILMSGLQLFENKCDHATYFGSNLEYIQGIHMLPLLPASAYIRRQDFVREEWNAMFASNATKPADTVDGGWRGILYANLAIIDPVASWNFFAQPNFNMDWIDGGASRTWYLAYAAYLGGGSI</sequence>
<dbReference type="EC" id="3.2.1.39" evidence="4"/>
<comment type="similarity">
    <text evidence="3">Belongs to the glycosyl hydrolase 81 family.</text>
</comment>
<feature type="compositionally biased region" description="Low complexity" evidence="16">
    <location>
        <begin position="113"/>
        <end position="128"/>
    </location>
</feature>
<dbReference type="PANTHER" id="PTHR31983:SF0">
    <property type="entry name" value="GLUCAN ENDO-1,3-BETA-D-GLUCOSIDASE 2"/>
    <property type="match status" value="1"/>
</dbReference>
<comment type="catalytic activity">
    <reaction evidence="1">
        <text>Hydrolysis of (1-&gt;3)-beta-D-glucosidic linkages in (1-&gt;3)-beta-D-glucans.</text>
        <dbReference type="EC" id="3.2.1.39"/>
    </reaction>
</comment>
<comment type="subcellular location">
    <subcellularLocation>
        <location evidence="2">Secreted</location>
        <location evidence="2">Cell wall</location>
    </subcellularLocation>
</comment>
<dbReference type="Gene3D" id="2.70.98.30">
    <property type="entry name" value="Golgi alpha-mannosidase II, domain 4"/>
    <property type="match status" value="1"/>
</dbReference>
<feature type="chain" id="PRO_5042295583" description="Glucan endo-1,3-beta-D-glucosidase 1" evidence="17">
    <location>
        <begin position="26"/>
        <end position="940"/>
    </location>
</feature>
<evidence type="ECO:0000256" key="4">
    <source>
        <dbReference type="ARBA" id="ARBA00012780"/>
    </source>
</evidence>
<keyword evidence="5" id="KW-0134">Cell wall</keyword>
<evidence type="ECO:0000256" key="15">
    <source>
        <dbReference type="ARBA" id="ARBA00075210"/>
    </source>
</evidence>
<protein>
    <recommendedName>
        <fullName evidence="14">Glucan endo-1,3-beta-D-glucosidase 1</fullName>
        <ecNumber evidence="4">3.2.1.39</ecNumber>
    </recommendedName>
    <alternativeName>
        <fullName evidence="15">Daughter specific expression protein 4</fullName>
    </alternativeName>
</protein>
<evidence type="ECO:0000256" key="10">
    <source>
        <dbReference type="ARBA" id="ARBA00023277"/>
    </source>
</evidence>
<dbReference type="InterPro" id="IPR040451">
    <property type="entry name" value="GH81_N"/>
</dbReference>
<organism evidence="20 21">
    <name type="scientific">Emydomyces testavorans</name>
    <dbReference type="NCBI Taxonomy" id="2070801"/>
    <lineage>
        <taxon>Eukaryota</taxon>
        <taxon>Fungi</taxon>
        <taxon>Dikarya</taxon>
        <taxon>Ascomycota</taxon>
        <taxon>Pezizomycotina</taxon>
        <taxon>Eurotiomycetes</taxon>
        <taxon>Eurotiomycetidae</taxon>
        <taxon>Onygenales</taxon>
        <taxon>Nannizziopsiaceae</taxon>
        <taxon>Emydomyces</taxon>
    </lineage>
</organism>
<evidence type="ECO:0000256" key="14">
    <source>
        <dbReference type="ARBA" id="ARBA00074614"/>
    </source>
</evidence>
<evidence type="ECO:0000256" key="3">
    <source>
        <dbReference type="ARBA" id="ARBA00010730"/>
    </source>
</evidence>
<feature type="signal peptide" evidence="17">
    <location>
        <begin position="1"/>
        <end position="25"/>
    </location>
</feature>
<keyword evidence="21" id="KW-1185">Reference proteome</keyword>
<dbReference type="PANTHER" id="PTHR31983">
    <property type="entry name" value="ENDO-1,3(4)-BETA-GLUCANASE 1"/>
    <property type="match status" value="1"/>
</dbReference>
<dbReference type="InterPro" id="IPR005200">
    <property type="entry name" value="Endo-beta-glucanase"/>
</dbReference>
<name>A0AAF0DGY1_9EURO</name>
<dbReference type="GO" id="GO:0000920">
    <property type="term" value="P:septum digestion after cytokinesis"/>
    <property type="evidence" value="ECO:0007669"/>
    <property type="project" value="UniProtKB-ARBA"/>
</dbReference>
<dbReference type="InterPro" id="IPR040720">
    <property type="entry name" value="GH81_C"/>
</dbReference>
<evidence type="ECO:0000256" key="8">
    <source>
        <dbReference type="ARBA" id="ARBA00022801"/>
    </source>
</evidence>
<dbReference type="EMBL" id="CP120628">
    <property type="protein sequence ID" value="WEW58367.1"/>
    <property type="molecule type" value="Genomic_DNA"/>
</dbReference>
<feature type="domain" description="Glycosyl hydrolase family 81 N-terminal" evidence="18">
    <location>
        <begin position="228"/>
        <end position="551"/>
    </location>
</feature>
<evidence type="ECO:0000256" key="6">
    <source>
        <dbReference type="ARBA" id="ARBA00022525"/>
    </source>
</evidence>
<keyword evidence="6" id="KW-0964">Secreted</keyword>
<evidence type="ECO:0000256" key="7">
    <source>
        <dbReference type="ARBA" id="ARBA00022729"/>
    </source>
</evidence>
<dbReference type="Gene3D" id="1.20.5.420">
    <property type="entry name" value="Immunoglobulin FC, subunit C"/>
    <property type="match status" value="1"/>
</dbReference>
<dbReference type="GO" id="GO:0071555">
    <property type="term" value="P:cell wall organization"/>
    <property type="evidence" value="ECO:0007669"/>
    <property type="project" value="UniProtKB-KW"/>
</dbReference>
<evidence type="ECO:0000259" key="19">
    <source>
        <dbReference type="Pfam" id="PF17652"/>
    </source>
</evidence>
<keyword evidence="7 17" id="KW-0732">Signal</keyword>
<evidence type="ECO:0000256" key="5">
    <source>
        <dbReference type="ARBA" id="ARBA00022512"/>
    </source>
</evidence>
<feature type="region of interest" description="Disordered" evidence="16">
    <location>
        <begin position="83"/>
        <end position="189"/>
    </location>
</feature>
<evidence type="ECO:0000256" key="1">
    <source>
        <dbReference type="ARBA" id="ARBA00000382"/>
    </source>
</evidence>
<evidence type="ECO:0000256" key="13">
    <source>
        <dbReference type="ARBA" id="ARBA00023326"/>
    </source>
</evidence>
<evidence type="ECO:0000313" key="21">
    <source>
        <dbReference type="Proteomes" id="UP001219355"/>
    </source>
</evidence>
<dbReference type="GO" id="GO:0000272">
    <property type="term" value="P:polysaccharide catabolic process"/>
    <property type="evidence" value="ECO:0007669"/>
    <property type="project" value="UniProtKB-KW"/>
</dbReference>
<dbReference type="AlphaFoldDB" id="A0AAF0DGY1"/>
<keyword evidence="8 20" id="KW-0378">Hydrolase</keyword>
<dbReference type="GO" id="GO:0009986">
    <property type="term" value="C:cell surface"/>
    <property type="evidence" value="ECO:0007669"/>
    <property type="project" value="TreeGrafter"/>
</dbReference>
<feature type="compositionally biased region" description="Polar residues" evidence="16">
    <location>
        <begin position="83"/>
        <end position="98"/>
    </location>
</feature>
<dbReference type="Proteomes" id="UP001219355">
    <property type="component" value="Chromosome 2"/>
</dbReference>
<dbReference type="GO" id="GO:0042973">
    <property type="term" value="F:glucan endo-1,3-beta-D-glucosidase activity"/>
    <property type="evidence" value="ECO:0007669"/>
    <property type="project" value="UniProtKB-EC"/>
</dbReference>
<dbReference type="Gene3D" id="1.10.287.1170">
    <property type="entry name" value="glycoside hydrolase family 81 endo-[beta] glucanase"/>
    <property type="match status" value="1"/>
</dbReference>
<evidence type="ECO:0000256" key="16">
    <source>
        <dbReference type="SAM" id="MobiDB-lite"/>
    </source>
</evidence>
<evidence type="ECO:0000256" key="12">
    <source>
        <dbReference type="ARBA" id="ARBA00023316"/>
    </source>
</evidence>
<keyword evidence="13" id="KW-0624">Polysaccharide degradation</keyword>
<evidence type="ECO:0000313" key="20">
    <source>
        <dbReference type="EMBL" id="WEW58367.1"/>
    </source>
</evidence>
<gene>
    <name evidence="20" type="primary">ACF2</name>
    <name evidence="20" type="ORF">PRK78_003835</name>
</gene>
<evidence type="ECO:0000256" key="2">
    <source>
        <dbReference type="ARBA" id="ARBA00004191"/>
    </source>
</evidence>
<feature type="compositionally biased region" description="Polar residues" evidence="16">
    <location>
        <begin position="141"/>
        <end position="189"/>
    </location>
</feature>
<dbReference type="FunFam" id="1.20.5.420:FF:000008">
    <property type="entry name" value="Endo-1,3-beta-glucanase Engl1"/>
    <property type="match status" value="1"/>
</dbReference>
<dbReference type="PROSITE" id="PS52008">
    <property type="entry name" value="GH81"/>
    <property type="match status" value="1"/>
</dbReference>
<accession>A0AAF0DGY1</accession>